<feature type="domain" description="Replication-associated protein ORF2/G2P" evidence="1">
    <location>
        <begin position="102"/>
        <end position="210"/>
    </location>
</feature>
<evidence type="ECO:0000259" key="1">
    <source>
        <dbReference type="Pfam" id="PF23343"/>
    </source>
</evidence>
<evidence type="ECO:0000313" key="2">
    <source>
        <dbReference type="EMBL" id="EEI65643.1"/>
    </source>
</evidence>
<comment type="caution">
    <text evidence="2">The sequence shown here is derived from an EMBL/GenBank/DDBJ whole genome shotgun (WGS) entry which is preliminary data.</text>
</comment>
<gene>
    <name evidence="2" type="ORF">HMPREF0534_1031</name>
</gene>
<dbReference type="Proteomes" id="UP000003419">
    <property type="component" value="Unassembled WGS sequence"/>
</dbReference>
<evidence type="ECO:0000313" key="3">
    <source>
        <dbReference type="Proteomes" id="UP000003419"/>
    </source>
</evidence>
<organism evidence="2 3">
    <name type="scientific">Limosilactobacillus reuteri CF48-3A</name>
    <dbReference type="NCBI Taxonomy" id="525341"/>
    <lineage>
        <taxon>Bacteria</taxon>
        <taxon>Bacillati</taxon>
        <taxon>Bacillota</taxon>
        <taxon>Bacilli</taxon>
        <taxon>Lactobacillales</taxon>
        <taxon>Lactobacillaceae</taxon>
        <taxon>Limosilactobacillus</taxon>
    </lineage>
</organism>
<protein>
    <recommendedName>
        <fullName evidence="1">Replication-associated protein ORF2/G2P domain-containing protein</fullName>
    </recommendedName>
</protein>
<proteinExistence type="predicted"/>
<dbReference type="EMBL" id="ACHG01000107">
    <property type="protein sequence ID" value="EEI65643.1"/>
    <property type="molecule type" value="Genomic_DNA"/>
</dbReference>
<accession>A0A8D9S4F4</accession>
<name>A0A8D9S4F4_LIMRT</name>
<reference evidence="2 3" key="1">
    <citation type="submission" date="2009-01" db="EMBL/GenBank/DDBJ databases">
        <authorList>
            <person name="Qin X."/>
            <person name="Bachman B."/>
            <person name="Battles P."/>
            <person name="Bell A."/>
            <person name="Bess C."/>
            <person name="Bickham C."/>
            <person name="Chaboub L."/>
            <person name="Chen D."/>
            <person name="Coyle M."/>
            <person name="Deiros D.R."/>
            <person name="Dinh H."/>
            <person name="Forbes L."/>
            <person name="Fowler G."/>
            <person name="Francisco L."/>
            <person name="Fu Q."/>
            <person name="Gubbala S."/>
            <person name="Hale W."/>
            <person name="Han Y."/>
            <person name="Hemphill L."/>
            <person name="Highlander S.K."/>
            <person name="Hirani K."/>
            <person name="Hogues M."/>
            <person name="Jackson L."/>
            <person name="Jakkamsetti A."/>
            <person name="Javaid M."/>
            <person name="Jiang H."/>
            <person name="Korchina V."/>
            <person name="Kovar C."/>
            <person name="Lara F."/>
            <person name="Lee S."/>
            <person name="Mata R."/>
            <person name="Mathew T."/>
            <person name="Moen C."/>
            <person name="Morales K."/>
            <person name="Munidasa M."/>
            <person name="Nazareth L."/>
            <person name="Ngo R."/>
            <person name="Nguyen L."/>
            <person name="Okwuonu G."/>
            <person name="Ongeri F."/>
            <person name="Patil S."/>
            <person name="Petrosino J."/>
            <person name="Pham C."/>
            <person name="Pham P."/>
            <person name="Pu L.-L."/>
            <person name="Puazo M."/>
            <person name="Raj R."/>
            <person name="Reid J."/>
            <person name="Rouhana J."/>
            <person name="Saada N."/>
            <person name="Shang Y."/>
            <person name="Simmons D."/>
            <person name="Thornton R."/>
            <person name="Warren J."/>
            <person name="Weissenberger G."/>
            <person name="Zhang J."/>
            <person name="Zhang L."/>
            <person name="Zhou C."/>
            <person name="Zhu D."/>
            <person name="Muzny D."/>
            <person name="Worley K."/>
            <person name="Gibbs R."/>
        </authorList>
    </citation>
    <scope>NUCLEOTIDE SEQUENCE [LARGE SCALE GENOMIC DNA]</scope>
    <source>
        <strain evidence="2 3">CF48-3A</strain>
    </source>
</reference>
<sequence length="289" mass="34117">MVLMTVNKVVIKNKADIHPEDTVKYMVTNNYVHERKSLYTNHKANIIKKGKGNYFNKNTGEKITKVKNSNLKIQNRQSLIRSYVNLRYTIEKYVTGSIYDEMYTLTYEKAQTSFKDLSHDFVTFMKRFKRYVKKNYPKVNLSWIRINEPHKDTINGKPKWHIHLIVIGLPFMKHHILEKLWGHGIVTITSYYKCNIHKVANYFTGFINKNDSDPESKKGRLKYYTSGTDLFSLSRGLHVPKWIQGTDQEIRKKHPGKIINETTIEIRDTNDNSLFNRFAYRDIESNKTK</sequence>
<dbReference type="InterPro" id="IPR056906">
    <property type="entry name" value="ORF2/G2P_dom"/>
</dbReference>
<dbReference type="AlphaFoldDB" id="A0A8D9S4F4"/>
<dbReference type="Pfam" id="PF23343">
    <property type="entry name" value="REP_ORF2-G2P"/>
    <property type="match status" value="1"/>
</dbReference>